<evidence type="ECO:0000259" key="2">
    <source>
        <dbReference type="Pfam" id="PF07603"/>
    </source>
</evidence>
<name>M6D3A8_9LEPT</name>
<gene>
    <name evidence="3" type="ORF">LEP1GSC194_2381</name>
</gene>
<feature type="domain" description="Lcl C-terminal" evidence="2">
    <location>
        <begin position="68"/>
        <end position="232"/>
    </location>
</feature>
<evidence type="ECO:0000313" key="4">
    <source>
        <dbReference type="Proteomes" id="UP000011988"/>
    </source>
</evidence>
<dbReference type="PATRIC" id="fig|1218565.3.peg.1718"/>
<organism evidence="3 4">
    <name type="scientific">Leptospira alstonii serovar Sichuan str. 79601</name>
    <dbReference type="NCBI Taxonomy" id="1218565"/>
    <lineage>
        <taxon>Bacteria</taxon>
        <taxon>Pseudomonadati</taxon>
        <taxon>Spirochaetota</taxon>
        <taxon>Spirochaetia</taxon>
        <taxon>Leptospirales</taxon>
        <taxon>Leptospiraceae</taxon>
        <taxon>Leptospira</taxon>
    </lineage>
</organism>
<keyword evidence="1" id="KW-0472">Membrane</keyword>
<dbReference type="EMBL" id="ANIK01000032">
    <property type="protein sequence ID" value="EMJ95708.1"/>
    <property type="molecule type" value="Genomic_DNA"/>
</dbReference>
<dbReference type="AlphaFoldDB" id="M6D3A8"/>
<dbReference type="InterPro" id="IPR011460">
    <property type="entry name" value="Lcl_C"/>
</dbReference>
<proteinExistence type="predicted"/>
<feature type="transmembrane region" description="Helical" evidence="1">
    <location>
        <begin position="41"/>
        <end position="59"/>
    </location>
</feature>
<evidence type="ECO:0000313" key="3">
    <source>
        <dbReference type="EMBL" id="EMJ95708.1"/>
    </source>
</evidence>
<comment type="caution">
    <text evidence="3">The sequence shown here is derived from an EMBL/GenBank/DDBJ whole genome shotgun (WGS) entry which is preliminary data.</text>
</comment>
<evidence type="ECO:0000256" key="1">
    <source>
        <dbReference type="SAM" id="Phobius"/>
    </source>
</evidence>
<dbReference type="Pfam" id="PF07603">
    <property type="entry name" value="Lcl_C"/>
    <property type="match status" value="1"/>
</dbReference>
<accession>M6D3A8</accession>
<keyword evidence="1" id="KW-1133">Transmembrane helix</keyword>
<reference evidence="3 4" key="1">
    <citation type="submission" date="2013-01" db="EMBL/GenBank/DDBJ databases">
        <authorList>
            <person name="Harkins D.M."/>
            <person name="Durkin A.S."/>
            <person name="Brinkac L.M."/>
            <person name="Haft D.H."/>
            <person name="Selengut J.D."/>
            <person name="Sanka R."/>
            <person name="DePew J."/>
            <person name="Purushe J."/>
            <person name="Galloway R.L."/>
            <person name="Vinetz J.M."/>
            <person name="Sutton G.G."/>
            <person name="Nierman W.C."/>
            <person name="Fouts D.E."/>
        </authorList>
    </citation>
    <scope>NUCLEOTIDE SEQUENCE [LARGE SCALE GENOMIC DNA]</scope>
    <source>
        <strain evidence="3 4">79601</strain>
    </source>
</reference>
<feature type="transmembrane region" description="Helical" evidence="1">
    <location>
        <begin position="7"/>
        <end position="29"/>
    </location>
</feature>
<dbReference type="Proteomes" id="UP000011988">
    <property type="component" value="Unassembled WGS sequence"/>
</dbReference>
<dbReference type="RefSeq" id="WP_020773070.1">
    <property type="nucleotide sequence ID" value="NZ_ANIK01000032.1"/>
</dbReference>
<sequence length="236" mass="25570">MTNFQMLFLRIFLSCFLFLNSACYLNPLFKDLVSPDEEKDSLLPILLILIAGTTAPPVIQGETIFFPSTGLTWMRCSRGQTYDSATDSCIGFLVSPQYCSSSDNQCNGALGGTLTSGPAFNSCSSFSVSGKTMTWRVPTHAELKGIVFCSNGTDLANSKDNSKTCSSTVGTSFDVPTIRKDWFPGNPTGNLIEFWTSTSDPLNLAAAWKVNFTTGFTNTNAAKNVSGYLRCVSNSR</sequence>
<dbReference type="OrthoDB" id="9793251at2"/>
<keyword evidence="1" id="KW-0812">Transmembrane</keyword>
<protein>
    <submittedName>
        <fullName evidence="3">PF07603 family protein</fullName>
    </submittedName>
</protein>